<keyword evidence="7 10" id="KW-0456">Lyase</keyword>
<evidence type="ECO:0000256" key="5">
    <source>
        <dbReference type="ARBA" id="ARBA00022962"/>
    </source>
</evidence>
<dbReference type="GO" id="GO:0000107">
    <property type="term" value="F:imidazoleglycerol-phosphate synthase activity"/>
    <property type="evidence" value="ECO:0007669"/>
    <property type="project" value="UniProtKB-UniRule"/>
</dbReference>
<evidence type="ECO:0000256" key="8">
    <source>
        <dbReference type="ARBA" id="ARBA00047838"/>
    </source>
</evidence>
<reference evidence="13 14" key="1">
    <citation type="submission" date="2016-10" db="EMBL/GenBank/DDBJ databases">
        <authorList>
            <person name="de Groot N.N."/>
        </authorList>
    </citation>
    <scope>NUCLEOTIDE SEQUENCE [LARGE SCALE GENOMIC DNA]</scope>
    <source>
        <strain evidence="13 14">B7-7</strain>
    </source>
</reference>
<dbReference type="HAMAP" id="MF_00278">
    <property type="entry name" value="HisH"/>
    <property type="match status" value="1"/>
</dbReference>
<evidence type="ECO:0000256" key="2">
    <source>
        <dbReference type="ARBA" id="ARBA00022490"/>
    </source>
</evidence>
<dbReference type="EC" id="4.3.2.10" evidence="10"/>
<feature type="domain" description="Glutamine amidotransferase" evidence="12">
    <location>
        <begin position="6"/>
        <end position="209"/>
    </location>
</feature>
<keyword evidence="14" id="KW-1185">Reference proteome</keyword>
<dbReference type="EC" id="3.5.1.2" evidence="10"/>
<comment type="subcellular location">
    <subcellularLocation>
        <location evidence="10">Cytoplasm</location>
    </subcellularLocation>
</comment>
<keyword evidence="5 10" id="KW-0315">Glutamine amidotransferase</keyword>
<dbReference type="PROSITE" id="PS51273">
    <property type="entry name" value="GATASE_TYPE_1"/>
    <property type="match status" value="1"/>
</dbReference>
<dbReference type="GO" id="GO:0000105">
    <property type="term" value="P:L-histidine biosynthetic process"/>
    <property type="evidence" value="ECO:0007669"/>
    <property type="project" value="UniProtKB-UniRule"/>
</dbReference>
<keyword evidence="13" id="KW-0808">Transferase</keyword>
<keyword evidence="3 10" id="KW-0028">Amino-acid biosynthesis</keyword>
<dbReference type="EMBL" id="FOFO01000016">
    <property type="protein sequence ID" value="SEQ08260.1"/>
    <property type="molecule type" value="Genomic_DNA"/>
</dbReference>
<feature type="active site" evidence="10 11">
    <location>
        <position position="193"/>
    </location>
</feature>
<feature type="active site" description="Nucleophile" evidence="10 11">
    <location>
        <position position="83"/>
    </location>
</feature>
<evidence type="ECO:0000256" key="1">
    <source>
        <dbReference type="ARBA" id="ARBA00005091"/>
    </source>
</evidence>
<dbReference type="PANTHER" id="PTHR42701">
    <property type="entry name" value="IMIDAZOLE GLYCEROL PHOSPHATE SYNTHASE SUBUNIT HISH"/>
    <property type="match status" value="1"/>
</dbReference>
<organism evidence="13 14">
    <name type="scientific">Ectothiorhodospira magna</name>
    <dbReference type="NCBI Taxonomy" id="867345"/>
    <lineage>
        <taxon>Bacteria</taxon>
        <taxon>Pseudomonadati</taxon>
        <taxon>Pseudomonadota</taxon>
        <taxon>Gammaproteobacteria</taxon>
        <taxon>Chromatiales</taxon>
        <taxon>Ectothiorhodospiraceae</taxon>
        <taxon>Ectothiorhodospira</taxon>
    </lineage>
</organism>
<dbReference type="CDD" id="cd01748">
    <property type="entry name" value="GATase1_IGP_Synthase"/>
    <property type="match status" value="1"/>
</dbReference>
<sequence length="215" mass="23521">MNTVAVVDYGMGNLRSVVKALEHAAPAGTRVLLTDRPADILEADRVVFPGQGAARDCMLALDQRGLSQVLRETALTRPFLGICMGMQVLMDHSEENGGTDCLGIVPGRVRGFGVHLTDARGERLKIPHMGWNQVRQVHAHPLWAGIEQDSRFYFVHSYYVEPATLPVVAGTTDYGMPFTSAIAKDHIFAIQCHPEKSAATGLTLLRNFMHWTGGV</sequence>
<name>A0A1H9D439_9GAMM</name>
<dbReference type="NCBIfam" id="TIGR01855">
    <property type="entry name" value="IMP_synth_hisH"/>
    <property type="match status" value="1"/>
</dbReference>
<evidence type="ECO:0000313" key="14">
    <source>
        <dbReference type="Proteomes" id="UP000199496"/>
    </source>
</evidence>
<dbReference type="GO" id="GO:0004359">
    <property type="term" value="F:glutaminase activity"/>
    <property type="evidence" value="ECO:0007669"/>
    <property type="project" value="UniProtKB-EC"/>
</dbReference>
<accession>A0A1H9D439</accession>
<dbReference type="InterPro" id="IPR010139">
    <property type="entry name" value="Imidazole-glycPsynth_HisH"/>
</dbReference>
<evidence type="ECO:0000256" key="3">
    <source>
        <dbReference type="ARBA" id="ARBA00022605"/>
    </source>
</evidence>
<evidence type="ECO:0000256" key="6">
    <source>
        <dbReference type="ARBA" id="ARBA00023102"/>
    </source>
</evidence>
<comment type="catalytic activity">
    <reaction evidence="8 10">
        <text>5-[(5-phospho-1-deoxy-D-ribulos-1-ylimino)methylamino]-1-(5-phospho-beta-D-ribosyl)imidazole-4-carboxamide + L-glutamine = D-erythro-1-(imidazol-4-yl)glycerol 3-phosphate + 5-amino-1-(5-phospho-beta-D-ribosyl)imidazole-4-carboxamide + L-glutamate + H(+)</text>
        <dbReference type="Rhea" id="RHEA:24793"/>
        <dbReference type="ChEBI" id="CHEBI:15378"/>
        <dbReference type="ChEBI" id="CHEBI:29985"/>
        <dbReference type="ChEBI" id="CHEBI:58278"/>
        <dbReference type="ChEBI" id="CHEBI:58359"/>
        <dbReference type="ChEBI" id="CHEBI:58475"/>
        <dbReference type="ChEBI" id="CHEBI:58525"/>
        <dbReference type="EC" id="4.3.2.10"/>
    </reaction>
</comment>
<evidence type="ECO:0000256" key="9">
    <source>
        <dbReference type="ARBA" id="ARBA00049534"/>
    </source>
</evidence>
<evidence type="ECO:0000259" key="12">
    <source>
        <dbReference type="Pfam" id="PF00117"/>
    </source>
</evidence>
<protein>
    <recommendedName>
        <fullName evidence="10">Imidazole glycerol phosphate synthase subunit HisH</fullName>
        <ecNumber evidence="10">4.3.2.10</ecNumber>
    </recommendedName>
    <alternativeName>
        <fullName evidence="10">IGP synthase glutaminase subunit</fullName>
        <ecNumber evidence="10">3.5.1.2</ecNumber>
    </alternativeName>
    <alternativeName>
        <fullName evidence="10">IGP synthase subunit HisH</fullName>
    </alternativeName>
    <alternativeName>
        <fullName evidence="10">ImGP synthase subunit HisH</fullName>
        <shortName evidence="10">IGPS subunit HisH</shortName>
    </alternativeName>
</protein>
<evidence type="ECO:0000256" key="7">
    <source>
        <dbReference type="ARBA" id="ARBA00023239"/>
    </source>
</evidence>
<dbReference type="PANTHER" id="PTHR42701:SF2">
    <property type="entry name" value="IMIDAZOLE GLYCEROL PHOSPHATE SYNTHASE SUBUNIT HISH 1"/>
    <property type="match status" value="1"/>
</dbReference>
<keyword evidence="4 10" id="KW-0378">Hydrolase</keyword>
<dbReference type="UniPathway" id="UPA00031">
    <property type="reaction ID" value="UER00010"/>
</dbReference>
<keyword evidence="6 10" id="KW-0368">Histidine biosynthesis</keyword>
<dbReference type="PIRSF" id="PIRSF000495">
    <property type="entry name" value="Amidotransf_hisH"/>
    <property type="match status" value="1"/>
</dbReference>
<comment type="function">
    <text evidence="10">IGPS catalyzes the conversion of PRFAR and glutamine to IGP, AICAR and glutamate. The HisH subunit catalyzes the hydrolysis of glutamine to glutamate and ammonia as part of the synthesis of IGP and AICAR. The resulting ammonia molecule is channeled to the active site of HisF.</text>
</comment>
<gene>
    <name evidence="10" type="primary">hisH</name>
    <name evidence="13" type="ORF">SAMN05421693_11617</name>
</gene>
<dbReference type="GO" id="GO:0005737">
    <property type="term" value="C:cytoplasm"/>
    <property type="evidence" value="ECO:0007669"/>
    <property type="project" value="UniProtKB-SubCell"/>
</dbReference>
<dbReference type="SUPFAM" id="SSF52317">
    <property type="entry name" value="Class I glutamine amidotransferase-like"/>
    <property type="match status" value="1"/>
</dbReference>
<evidence type="ECO:0000313" key="13">
    <source>
        <dbReference type="EMBL" id="SEQ08260.1"/>
    </source>
</evidence>
<evidence type="ECO:0000256" key="4">
    <source>
        <dbReference type="ARBA" id="ARBA00022801"/>
    </source>
</evidence>
<evidence type="ECO:0000256" key="10">
    <source>
        <dbReference type="HAMAP-Rule" id="MF_00278"/>
    </source>
</evidence>
<comment type="catalytic activity">
    <reaction evidence="9 10">
        <text>L-glutamine + H2O = L-glutamate + NH4(+)</text>
        <dbReference type="Rhea" id="RHEA:15889"/>
        <dbReference type="ChEBI" id="CHEBI:15377"/>
        <dbReference type="ChEBI" id="CHEBI:28938"/>
        <dbReference type="ChEBI" id="CHEBI:29985"/>
        <dbReference type="ChEBI" id="CHEBI:58359"/>
        <dbReference type="EC" id="3.5.1.2"/>
    </reaction>
</comment>
<dbReference type="OrthoDB" id="9807137at2"/>
<dbReference type="RefSeq" id="WP_090206864.1">
    <property type="nucleotide sequence ID" value="NZ_FOFO01000016.1"/>
</dbReference>
<dbReference type="InterPro" id="IPR017926">
    <property type="entry name" value="GATASE"/>
</dbReference>
<comment type="subunit">
    <text evidence="10">Heterodimer of HisH and HisF.</text>
</comment>
<comment type="pathway">
    <text evidence="1 10">Amino-acid biosynthesis; L-histidine biosynthesis; L-histidine from 5-phospho-alpha-D-ribose 1-diphosphate: step 5/9.</text>
</comment>
<dbReference type="STRING" id="867345.SAMN05421693_11617"/>
<keyword evidence="2 10" id="KW-0963">Cytoplasm</keyword>
<dbReference type="Proteomes" id="UP000199496">
    <property type="component" value="Unassembled WGS sequence"/>
</dbReference>
<dbReference type="InterPro" id="IPR029062">
    <property type="entry name" value="Class_I_gatase-like"/>
</dbReference>
<feature type="active site" evidence="10 11">
    <location>
        <position position="195"/>
    </location>
</feature>
<dbReference type="Pfam" id="PF00117">
    <property type="entry name" value="GATase"/>
    <property type="match status" value="1"/>
</dbReference>
<dbReference type="Gene3D" id="3.40.50.880">
    <property type="match status" value="1"/>
</dbReference>
<dbReference type="AlphaFoldDB" id="A0A1H9D439"/>
<dbReference type="GO" id="GO:0016829">
    <property type="term" value="F:lyase activity"/>
    <property type="evidence" value="ECO:0007669"/>
    <property type="project" value="UniProtKB-KW"/>
</dbReference>
<evidence type="ECO:0000256" key="11">
    <source>
        <dbReference type="PIRSR" id="PIRSR000495-1"/>
    </source>
</evidence>
<proteinExistence type="inferred from homology"/>